<protein>
    <submittedName>
        <fullName evidence="3">Uncharacterized protein</fullName>
    </submittedName>
</protein>
<organism evidence="3 4">
    <name type="scientific">Cercospora beticola</name>
    <name type="common">Sugarbeet leaf spot fungus</name>
    <dbReference type="NCBI Taxonomy" id="122368"/>
    <lineage>
        <taxon>Eukaryota</taxon>
        <taxon>Fungi</taxon>
        <taxon>Dikarya</taxon>
        <taxon>Ascomycota</taxon>
        <taxon>Pezizomycotina</taxon>
        <taxon>Dothideomycetes</taxon>
        <taxon>Dothideomycetidae</taxon>
        <taxon>Mycosphaerellales</taxon>
        <taxon>Mycosphaerellaceae</taxon>
        <taxon>Cercospora</taxon>
    </lineage>
</organism>
<gene>
    <name evidence="3" type="ORF">CB0940_10410</name>
</gene>
<dbReference type="PANTHER" id="PTHR37490">
    <property type="entry name" value="EXPRESSED PROTEIN"/>
    <property type="match status" value="1"/>
</dbReference>
<evidence type="ECO:0000313" key="3">
    <source>
        <dbReference type="EMBL" id="PIA95979.1"/>
    </source>
</evidence>
<feature type="compositionally biased region" description="Polar residues" evidence="1">
    <location>
        <begin position="184"/>
        <end position="195"/>
    </location>
</feature>
<keyword evidence="2" id="KW-0472">Membrane</keyword>
<dbReference type="OrthoDB" id="426718at2759"/>
<sequence length="595" mass="68132">MRIPASMKTNLQRVQVEQRQKGKPLDTSTSFLCLLFISSICLFSIPAAVVYGCFFRSSSMNRPYSIFLAAAVLSVLLTIFFFTSESHFLWREHVPSWKGNPSRININTSKNRPVESLKDVVEPPITTTTTTLHAPPATTLTGTPTHETGIKETVTDQAPNPINAIADQTLTASDNLADQAPELDSTNTDQPSKSNEVAEEQIPQAALVIATVRKTNNSWLDKELNGLLGPGGRFMPYIYLNDDPTAPLHTPKNRGHEAMVYLSYIIDNYDSLLPINIFIHGHRTAWHNNLMLGYSTSQMLQRLQFDKVQKDGYFNLRCHFNPGCPEHLYPFTDEYNADKAEELLIRDAWQEVFEVPEWQVPRVLAQPCCAQFAVTAERIRFVPREKYVHFRDWLTYTPMSDYMTGRVFEYFWQYIFDGSPVWCPDPRVCYCEGYGVCYEDPQDYDEWMHLNHKWGRLEKRLNNWKKKLREGQLEKREIEGGYFVEEAEAAGKFSFGRMGRRELEEQAEQWIRSGSDGVARRKARRDAAPVVPADQGEWLLQEMDKIEDELGRRIQQALECGAKPACKAAALKATEWLINPLSEDPGRAQKRKRSI</sequence>
<keyword evidence="2" id="KW-0812">Transmembrane</keyword>
<feature type="region of interest" description="Disordered" evidence="1">
    <location>
        <begin position="180"/>
        <end position="201"/>
    </location>
</feature>
<evidence type="ECO:0000256" key="2">
    <source>
        <dbReference type="SAM" id="Phobius"/>
    </source>
</evidence>
<name>A0A2G5HTW7_CERBT</name>
<comment type="caution">
    <text evidence="3">The sequence shown here is derived from an EMBL/GenBank/DDBJ whole genome shotgun (WGS) entry which is preliminary data.</text>
</comment>
<evidence type="ECO:0000256" key="1">
    <source>
        <dbReference type="SAM" id="MobiDB-lite"/>
    </source>
</evidence>
<evidence type="ECO:0000313" key="4">
    <source>
        <dbReference type="Proteomes" id="UP000230605"/>
    </source>
</evidence>
<dbReference type="InterPro" id="IPR021838">
    <property type="entry name" value="DUF3431"/>
</dbReference>
<dbReference type="Pfam" id="PF11913">
    <property type="entry name" value="DUF3431"/>
    <property type="match status" value="1"/>
</dbReference>
<feature type="transmembrane region" description="Helical" evidence="2">
    <location>
        <begin position="29"/>
        <end position="54"/>
    </location>
</feature>
<dbReference type="AlphaFoldDB" id="A0A2G5HTW7"/>
<accession>A0A2G5HTW7</accession>
<proteinExistence type="predicted"/>
<keyword evidence="2" id="KW-1133">Transmembrane helix</keyword>
<feature type="transmembrane region" description="Helical" evidence="2">
    <location>
        <begin position="66"/>
        <end position="83"/>
    </location>
</feature>
<reference evidence="3 4" key="1">
    <citation type="submission" date="2015-10" db="EMBL/GenBank/DDBJ databases">
        <title>The cercosporin biosynthetic gene cluster was horizontally transferred to several fungal lineages and shown to be expanded in Cercospora beticola based on microsynteny with recipient genomes.</title>
        <authorList>
            <person name="De Jonge R."/>
            <person name="Ebert M.K."/>
            <person name="Suttle J.C."/>
            <person name="Jurick Ii W.M."/>
            <person name="Secor G.A."/>
            <person name="Thomma B.P."/>
            <person name="Van De Peer Y."/>
            <person name="Bolton M.D."/>
        </authorList>
    </citation>
    <scope>NUCLEOTIDE SEQUENCE [LARGE SCALE GENOMIC DNA]</scope>
    <source>
        <strain evidence="3 4">09-40</strain>
    </source>
</reference>
<dbReference type="PANTHER" id="PTHR37490:SF3">
    <property type="entry name" value="DUF3431 DOMAIN CONTAINING PROTEIN"/>
    <property type="match status" value="1"/>
</dbReference>
<dbReference type="EMBL" id="LKMD01000103">
    <property type="protein sequence ID" value="PIA95979.1"/>
    <property type="molecule type" value="Genomic_DNA"/>
</dbReference>
<dbReference type="Proteomes" id="UP000230605">
    <property type="component" value="Chromosome 8"/>
</dbReference>
<feature type="region of interest" description="Disordered" evidence="1">
    <location>
        <begin position="127"/>
        <end position="146"/>
    </location>
</feature>